<keyword evidence="3" id="KW-1185">Reference proteome</keyword>
<evidence type="ECO:0008006" key="4">
    <source>
        <dbReference type="Google" id="ProtNLM"/>
    </source>
</evidence>
<dbReference type="Proteomes" id="UP000010793">
    <property type="component" value="Chromosome"/>
</dbReference>
<feature type="signal peptide" evidence="1">
    <location>
        <begin position="1"/>
        <end position="19"/>
    </location>
</feature>
<dbReference type="AlphaFoldDB" id="A0A3B6VTB3"/>
<gene>
    <name evidence="2" type="ORF">BPP43_06695</name>
</gene>
<evidence type="ECO:0000313" key="2">
    <source>
        <dbReference type="EMBL" id="AGA66575.1"/>
    </source>
</evidence>
<dbReference type="RefSeq" id="WP_015274485.1">
    <property type="nucleotide sequence ID" value="NC_019908.1"/>
</dbReference>
<sequence>MLKKFLFIITILFLSISCANYSLKVKDDKLTGIQTYTYADEYYEYGAKLYFQINNNKEITWWLYIGTKAMPNFIYANMAYIFDSKTYDKITFTLTNVSRNISTTAAVINEYAYIPSQVNCLENAIIQISEAEVKELYRILTNAKSVGLRISGREYQEFILSSSQVKAMIDTIEYYNNEFNN</sequence>
<name>A0A3B6VTB3_BRAPL</name>
<keyword evidence="1" id="KW-0732">Signal</keyword>
<feature type="chain" id="PRO_5017364999" description="Lipoprotein" evidence="1">
    <location>
        <begin position="20"/>
        <end position="181"/>
    </location>
</feature>
<dbReference type="PROSITE" id="PS51257">
    <property type="entry name" value="PROKAR_LIPOPROTEIN"/>
    <property type="match status" value="1"/>
</dbReference>
<proteinExistence type="predicted"/>
<dbReference type="EMBL" id="CP002873">
    <property type="protein sequence ID" value="AGA66575.1"/>
    <property type="molecule type" value="Genomic_DNA"/>
</dbReference>
<evidence type="ECO:0000313" key="3">
    <source>
        <dbReference type="Proteomes" id="UP000010793"/>
    </source>
</evidence>
<evidence type="ECO:0000256" key="1">
    <source>
        <dbReference type="SAM" id="SignalP"/>
    </source>
</evidence>
<organism evidence="2 3">
    <name type="scientific">Brachyspira pilosicoli P43/6/78</name>
    <dbReference type="NCBI Taxonomy" id="1042417"/>
    <lineage>
        <taxon>Bacteria</taxon>
        <taxon>Pseudomonadati</taxon>
        <taxon>Spirochaetota</taxon>
        <taxon>Spirochaetia</taxon>
        <taxon>Brachyspirales</taxon>
        <taxon>Brachyspiraceae</taxon>
        <taxon>Brachyspira</taxon>
    </lineage>
</organism>
<accession>A0A3B6VTB3</accession>
<protein>
    <recommendedName>
        <fullName evidence="4">Lipoprotein</fullName>
    </recommendedName>
</protein>
<dbReference type="KEGG" id="bpip:BPP43_06695"/>
<reference evidence="2 3" key="1">
    <citation type="journal article" date="2013" name="Genome Announc.">
        <title>Complete Genome Sequence of the Porcine Strain Brachyspira pilosicoli P43/6/78(T.).</title>
        <authorList>
            <person name="Lin C."/>
            <person name="den Bakker H.C."/>
            <person name="Suzuki H."/>
            <person name="Lefebure T."/>
            <person name="Ponnala L."/>
            <person name="Sun Q."/>
            <person name="Stanhope M.J."/>
            <person name="Wiedmann M."/>
            <person name="Duhamel G.E."/>
        </authorList>
    </citation>
    <scope>NUCLEOTIDE SEQUENCE [LARGE SCALE GENOMIC DNA]</scope>
    <source>
        <strain evidence="2 3">P43/6/78</strain>
    </source>
</reference>